<comment type="caution">
    <text evidence="1">The sequence shown here is derived from an EMBL/GenBank/DDBJ whole genome shotgun (WGS) entry which is preliminary data.</text>
</comment>
<dbReference type="GO" id="GO:0003676">
    <property type="term" value="F:nucleic acid binding"/>
    <property type="evidence" value="ECO:0007669"/>
    <property type="project" value="InterPro"/>
</dbReference>
<gene>
    <name evidence="1" type="ORF">AMR53_09340</name>
</gene>
<dbReference type="STRING" id="277988.SAMN05216170_2335"/>
<dbReference type="PATRIC" id="fig|277988.4.peg.1965"/>
<dbReference type="Gene3D" id="3.40.1350.10">
    <property type="match status" value="1"/>
</dbReference>
<proteinExistence type="predicted"/>
<organism evidence="1 2">
    <name type="scientific">Thermococcus thioreducens</name>
    <dbReference type="NCBI Taxonomy" id="277988"/>
    <lineage>
        <taxon>Archaea</taxon>
        <taxon>Methanobacteriati</taxon>
        <taxon>Methanobacteriota</taxon>
        <taxon>Thermococci</taxon>
        <taxon>Thermococcales</taxon>
        <taxon>Thermococcaceae</taxon>
        <taxon>Thermococcus</taxon>
    </lineage>
</organism>
<sequence>MVRPEFSYVAENLLLRGGYRKTHFQADTVTFYNVSEMGTVFDGETKHLELNAETFEPKIVFKRENQRPPEKFYFRELVLQSLVRRKIQYSILKDALEFFGVDSTPEEFEVLGEKALPEGYVDIFIKLRHPRGTNKYLPVEVKTGKAQSKDLGQLMGYINEFSNETVGGILIAKDFPRSILNNPKILAVRYYFKDIDPSEEYSYEELLKMLTLEVIE</sequence>
<evidence type="ECO:0000313" key="1">
    <source>
        <dbReference type="EMBL" id="KQH81799.1"/>
    </source>
</evidence>
<protein>
    <recommendedName>
        <fullName evidence="3">DUF91 domain-containing protein</fullName>
    </recommendedName>
</protein>
<dbReference type="AlphaFoldDB" id="A0A0Q2MQ54"/>
<name>A0A0Q2MQ54_9EURY</name>
<evidence type="ECO:0000313" key="2">
    <source>
        <dbReference type="Proteomes" id="UP000051862"/>
    </source>
</evidence>
<accession>A0A0Q2MQ54</accession>
<dbReference type="Proteomes" id="UP000051862">
    <property type="component" value="Unassembled WGS sequence"/>
</dbReference>
<dbReference type="EMBL" id="LIXN01000016">
    <property type="protein sequence ID" value="KQH81799.1"/>
    <property type="molecule type" value="Genomic_DNA"/>
</dbReference>
<reference evidence="1 2" key="1">
    <citation type="submission" date="2015-08" db="EMBL/GenBank/DDBJ databases">
        <title>Thermococcus thioreducens DSM 14981 genome sequencing.</title>
        <authorList>
            <person name="Hong S.-J."/>
            <person name="Kim M.-C."/>
            <person name="Shin J.-H."/>
        </authorList>
    </citation>
    <scope>NUCLEOTIDE SEQUENCE [LARGE SCALE GENOMIC DNA]</scope>
    <source>
        <strain evidence="1 2">DSM 14981</strain>
    </source>
</reference>
<dbReference type="InterPro" id="IPR011856">
    <property type="entry name" value="tRNA_endonuc-like_dom_sf"/>
</dbReference>
<evidence type="ECO:0008006" key="3">
    <source>
        <dbReference type="Google" id="ProtNLM"/>
    </source>
</evidence>